<dbReference type="GO" id="GO:0000076">
    <property type="term" value="P:DNA replication checkpoint signaling"/>
    <property type="evidence" value="ECO:0007669"/>
    <property type="project" value="TreeGrafter"/>
</dbReference>
<feature type="domain" description="CDT1 Geminin-binding" evidence="1">
    <location>
        <begin position="77"/>
        <end position="212"/>
    </location>
</feature>
<dbReference type="GO" id="GO:0030174">
    <property type="term" value="P:regulation of DNA-templated DNA replication initiation"/>
    <property type="evidence" value="ECO:0007669"/>
    <property type="project" value="InterPro"/>
</dbReference>
<dbReference type="GO" id="GO:0000278">
    <property type="term" value="P:mitotic cell cycle"/>
    <property type="evidence" value="ECO:0007669"/>
    <property type="project" value="TreeGrafter"/>
</dbReference>
<evidence type="ECO:0000259" key="1">
    <source>
        <dbReference type="SMART" id="SM01075"/>
    </source>
</evidence>
<dbReference type="Proteomes" id="UP001188597">
    <property type="component" value="Unassembled WGS sequence"/>
</dbReference>
<accession>A0AA88WSJ1</accession>
<dbReference type="EMBL" id="JAVXUP010000256">
    <property type="protein sequence ID" value="KAK3032782.1"/>
    <property type="molecule type" value="Genomic_DNA"/>
</dbReference>
<evidence type="ECO:0000313" key="3">
    <source>
        <dbReference type="Proteomes" id="UP001188597"/>
    </source>
</evidence>
<dbReference type="SUPFAM" id="SSF46785">
    <property type="entry name" value="Winged helix' DNA-binding domain"/>
    <property type="match status" value="1"/>
</dbReference>
<dbReference type="Pfam" id="PF08839">
    <property type="entry name" value="CDT1"/>
    <property type="match status" value="1"/>
</dbReference>
<dbReference type="GO" id="GO:0005634">
    <property type="term" value="C:nucleus"/>
    <property type="evidence" value="ECO:0007669"/>
    <property type="project" value="TreeGrafter"/>
</dbReference>
<keyword evidence="3" id="KW-1185">Reference proteome</keyword>
<dbReference type="InterPro" id="IPR036390">
    <property type="entry name" value="WH_DNA-bd_sf"/>
</dbReference>
<organism evidence="2 3">
    <name type="scientific">Escallonia herrerae</name>
    <dbReference type="NCBI Taxonomy" id="1293975"/>
    <lineage>
        <taxon>Eukaryota</taxon>
        <taxon>Viridiplantae</taxon>
        <taxon>Streptophyta</taxon>
        <taxon>Embryophyta</taxon>
        <taxon>Tracheophyta</taxon>
        <taxon>Spermatophyta</taxon>
        <taxon>Magnoliopsida</taxon>
        <taxon>eudicotyledons</taxon>
        <taxon>Gunneridae</taxon>
        <taxon>Pentapetalae</taxon>
        <taxon>asterids</taxon>
        <taxon>campanulids</taxon>
        <taxon>Escalloniales</taxon>
        <taxon>Escalloniaceae</taxon>
        <taxon>Escallonia</taxon>
    </lineage>
</organism>
<comment type="caution">
    <text evidence="2">The sequence shown here is derived from an EMBL/GenBank/DDBJ whole genome shotgun (WGS) entry which is preliminary data.</text>
</comment>
<dbReference type="CDD" id="cd08674">
    <property type="entry name" value="Cdt1_m"/>
    <property type="match status" value="1"/>
</dbReference>
<dbReference type="AlphaFoldDB" id="A0AA88WSJ1"/>
<gene>
    <name evidence="2" type="ORF">RJ639_035727</name>
</gene>
<dbReference type="InterPro" id="IPR014939">
    <property type="entry name" value="CDT1_Gemini-bd-like"/>
</dbReference>
<dbReference type="PANTHER" id="PTHR28637:SF13">
    <property type="entry name" value="EXPRESSED PROTEIN"/>
    <property type="match status" value="1"/>
</dbReference>
<dbReference type="SMART" id="SM01075">
    <property type="entry name" value="CDT1"/>
    <property type="match status" value="1"/>
</dbReference>
<sequence length="244" mass="27952">MSERMEQRTSEESDHQVFNSKCQSILHGVDISSTAYSSVQKPEIAGSQQLKPEIISLTPEKTNESLQIKPKHKAAELPDKYKMISEFFDRMTSSLRLLSLRKMLPTFEKICSQVEVLTGRMKKNNLTSSFVRKFTHRHLAQIKYILPEAVQAEKILIHEEKTLCMKPEMKITLLFDVVEGHSEQSMYVALQKVFASRLFSFINAHPKVNLNKIVLYVKCNPPVIRRSPHLSPKVLVVSIQGIMN</sequence>
<proteinExistence type="predicted"/>
<dbReference type="InterPro" id="IPR045173">
    <property type="entry name" value="Cdt1"/>
</dbReference>
<protein>
    <recommendedName>
        <fullName evidence="1">CDT1 Geminin-binding domain-containing protein</fullName>
    </recommendedName>
</protein>
<dbReference type="GO" id="GO:0071163">
    <property type="term" value="P:DNA replication preinitiation complex assembly"/>
    <property type="evidence" value="ECO:0007669"/>
    <property type="project" value="InterPro"/>
</dbReference>
<dbReference type="PANTHER" id="PTHR28637">
    <property type="entry name" value="DNA REPLICATION FACTOR CDT1"/>
    <property type="match status" value="1"/>
</dbReference>
<name>A0AA88WSJ1_9ASTE</name>
<evidence type="ECO:0000313" key="2">
    <source>
        <dbReference type="EMBL" id="KAK3032782.1"/>
    </source>
</evidence>
<dbReference type="GO" id="GO:0003677">
    <property type="term" value="F:DNA binding"/>
    <property type="evidence" value="ECO:0007669"/>
    <property type="project" value="InterPro"/>
</dbReference>
<dbReference type="GO" id="GO:0070182">
    <property type="term" value="F:DNA polymerase binding"/>
    <property type="evidence" value="ECO:0007669"/>
    <property type="project" value="TreeGrafter"/>
</dbReference>
<reference evidence="2" key="1">
    <citation type="submission" date="2022-12" db="EMBL/GenBank/DDBJ databases">
        <title>Draft genome assemblies for two species of Escallonia (Escalloniales).</title>
        <authorList>
            <person name="Chanderbali A."/>
            <person name="Dervinis C."/>
            <person name="Anghel I."/>
            <person name="Soltis D."/>
            <person name="Soltis P."/>
            <person name="Zapata F."/>
        </authorList>
    </citation>
    <scope>NUCLEOTIDE SEQUENCE</scope>
    <source>
        <strain evidence="2">UCBG64.0493</strain>
        <tissue evidence="2">Leaf</tissue>
    </source>
</reference>